<evidence type="ECO:0000313" key="2">
    <source>
        <dbReference type="EMBL" id="WOH08640.1"/>
    </source>
</evidence>
<dbReference type="InterPro" id="IPR001810">
    <property type="entry name" value="F-box_dom"/>
</dbReference>
<gene>
    <name evidence="2" type="ORF">DCAR_0728084</name>
</gene>
<reference evidence="2" key="1">
    <citation type="journal article" date="2016" name="Nat. Genet.">
        <title>A high-quality carrot genome assembly provides new insights into carotenoid accumulation and asterid genome evolution.</title>
        <authorList>
            <person name="Iorizzo M."/>
            <person name="Ellison S."/>
            <person name="Senalik D."/>
            <person name="Zeng P."/>
            <person name="Satapoomin P."/>
            <person name="Huang J."/>
            <person name="Bowman M."/>
            <person name="Iovene M."/>
            <person name="Sanseverino W."/>
            <person name="Cavagnaro P."/>
            <person name="Yildiz M."/>
            <person name="Macko-Podgorni A."/>
            <person name="Moranska E."/>
            <person name="Grzebelus E."/>
            <person name="Grzebelus D."/>
            <person name="Ashrafi H."/>
            <person name="Zheng Z."/>
            <person name="Cheng S."/>
            <person name="Spooner D."/>
            <person name="Van Deynze A."/>
            <person name="Simon P."/>
        </authorList>
    </citation>
    <scope>NUCLEOTIDE SEQUENCE</scope>
    <source>
        <tissue evidence="2">Leaf</tissue>
    </source>
</reference>
<feature type="domain" description="F-box" evidence="1">
    <location>
        <begin position="13"/>
        <end position="52"/>
    </location>
</feature>
<sequence>MNLAIWNTVSSYESAMDEIPVCIMFNILSKIPTKSLLKLRCVSKSWLKIIDDPFLCHLNIHSASADPQTPLILPKFTKFINNVRICAAYDNEADDRMIHAGKIPMAEINVNGCCSFGSCNGLLYFAEYCYDEKILVLNPLRNQLRLLPPISFPPNDDFLALMKHYGDPEESPVNAYGLGFDSSTNNFKMVCILQNTGECMGTVVHNLGSNSWRKISSVPRYPIHGKPVFVHGFLHWMLSPLRQFYGDLPVDQNIISFDVCTEEFQVIPHPGILSENIEEFELIDCYGHFKLFDMSNDLAVADISMRDKDIDIWVMDYAKKEWSRVYNIRLAETLASAYNEICVYAIACVYNDNDIGVWKEGEIFVKSYKGYWIFSTHTGGLRFKRISGLGKGDAQILSHTGSLVSI</sequence>
<dbReference type="Pfam" id="PF08268">
    <property type="entry name" value="FBA_3"/>
    <property type="match status" value="1"/>
</dbReference>
<dbReference type="Proteomes" id="UP000077755">
    <property type="component" value="Chromosome 7"/>
</dbReference>
<dbReference type="PANTHER" id="PTHR31672">
    <property type="entry name" value="BNACNNG10540D PROTEIN"/>
    <property type="match status" value="1"/>
</dbReference>
<dbReference type="PANTHER" id="PTHR31672:SF13">
    <property type="entry name" value="F-BOX PROTEIN CPR30-LIKE"/>
    <property type="match status" value="1"/>
</dbReference>
<protein>
    <recommendedName>
        <fullName evidence="1">F-box domain-containing protein</fullName>
    </recommendedName>
</protein>
<dbReference type="InterPro" id="IPR013187">
    <property type="entry name" value="F-box-assoc_dom_typ3"/>
</dbReference>
<evidence type="ECO:0000259" key="1">
    <source>
        <dbReference type="PROSITE" id="PS50181"/>
    </source>
</evidence>
<accession>A0AAF0XIE7</accession>
<keyword evidence="3" id="KW-1185">Reference proteome</keyword>
<dbReference type="SMART" id="SM00256">
    <property type="entry name" value="FBOX"/>
    <property type="match status" value="1"/>
</dbReference>
<dbReference type="PROSITE" id="PS50181">
    <property type="entry name" value="FBOX"/>
    <property type="match status" value="1"/>
</dbReference>
<dbReference type="Pfam" id="PF00646">
    <property type="entry name" value="F-box"/>
    <property type="match status" value="1"/>
</dbReference>
<dbReference type="AlphaFoldDB" id="A0AAF0XIE7"/>
<dbReference type="Gene3D" id="1.20.1280.50">
    <property type="match status" value="1"/>
</dbReference>
<dbReference type="InterPro" id="IPR036047">
    <property type="entry name" value="F-box-like_dom_sf"/>
</dbReference>
<dbReference type="InterPro" id="IPR050796">
    <property type="entry name" value="SCF_F-box_component"/>
</dbReference>
<dbReference type="NCBIfam" id="TIGR01640">
    <property type="entry name" value="F_box_assoc_1"/>
    <property type="match status" value="1"/>
</dbReference>
<proteinExistence type="predicted"/>
<name>A0AAF0XIE7_DAUCS</name>
<reference evidence="2" key="2">
    <citation type="submission" date="2022-03" db="EMBL/GenBank/DDBJ databases">
        <title>Draft title - Genomic analysis of global carrot germplasm unveils the trajectory of domestication and the origin of high carotenoid orange carrot.</title>
        <authorList>
            <person name="Iorizzo M."/>
            <person name="Ellison S."/>
            <person name="Senalik D."/>
            <person name="Macko-Podgorni A."/>
            <person name="Grzebelus D."/>
            <person name="Bostan H."/>
            <person name="Rolling W."/>
            <person name="Curaba J."/>
            <person name="Simon P."/>
        </authorList>
    </citation>
    <scope>NUCLEOTIDE SEQUENCE</scope>
    <source>
        <tissue evidence="2">Leaf</tissue>
    </source>
</reference>
<organism evidence="2 3">
    <name type="scientific">Daucus carota subsp. sativus</name>
    <name type="common">Carrot</name>
    <dbReference type="NCBI Taxonomy" id="79200"/>
    <lineage>
        <taxon>Eukaryota</taxon>
        <taxon>Viridiplantae</taxon>
        <taxon>Streptophyta</taxon>
        <taxon>Embryophyta</taxon>
        <taxon>Tracheophyta</taxon>
        <taxon>Spermatophyta</taxon>
        <taxon>Magnoliopsida</taxon>
        <taxon>eudicotyledons</taxon>
        <taxon>Gunneridae</taxon>
        <taxon>Pentapetalae</taxon>
        <taxon>asterids</taxon>
        <taxon>campanulids</taxon>
        <taxon>Apiales</taxon>
        <taxon>Apiaceae</taxon>
        <taxon>Apioideae</taxon>
        <taxon>Scandiceae</taxon>
        <taxon>Daucinae</taxon>
        <taxon>Daucus</taxon>
        <taxon>Daucus sect. Daucus</taxon>
    </lineage>
</organism>
<evidence type="ECO:0000313" key="3">
    <source>
        <dbReference type="Proteomes" id="UP000077755"/>
    </source>
</evidence>
<dbReference type="EMBL" id="CP093349">
    <property type="protein sequence ID" value="WOH08640.1"/>
    <property type="molecule type" value="Genomic_DNA"/>
</dbReference>
<dbReference type="InterPro" id="IPR017451">
    <property type="entry name" value="F-box-assoc_interact_dom"/>
</dbReference>
<dbReference type="SUPFAM" id="SSF81383">
    <property type="entry name" value="F-box domain"/>
    <property type="match status" value="1"/>
</dbReference>